<dbReference type="EMBL" id="MU574226">
    <property type="protein sequence ID" value="KAI5610476.1"/>
    <property type="molecule type" value="Genomic_DNA"/>
</dbReference>
<keyword evidence="10" id="KW-1185">Reference proteome</keyword>
<dbReference type="GO" id="GO:0000977">
    <property type="term" value="F:RNA polymerase II transcription regulatory region sequence-specific DNA binding"/>
    <property type="evidence" value="ECO:0007669"/>
    <property type="project" value="TreeGrafter"/>
</dbReference>
<comment type="similarity">
    <text evidence="1">Belongs to the paired homeobox family.</text>
</comment>
<evidence type="ECO:0000256" key="3">
    <source>
        <dbReference type="ARBA" id="ARBA00023155"/>
    </source>
</evidence>
<dbReference type="FunFam" id="1.10.10.60:FF:000551">
    <property type="entry name" value="Predicted protein"/>
    <property type="match status" value="1"/>
</dbReference>
<evidence type="ECO:0000256" key="1">
    <source>
        <dbReference type="ARBA" id="ARBA00005733"/>
    </source>
</evidence>
<dbReference type="InterPro" id="IPR009057">
    <property type="entry name" value="Homeodomain-like_sf"/>
</dbReference>
<dbReference type="PROSITE" id="PS50071">
    <property type="entry name" value="HOMEOBOX_2"/>
    <property type="match status" value="1"/>
</dbReference>
<dbReference type="Gene3D" id="1.10.10.60">
    <property type="entry name" value="Homeodomain-like"/>
    <property type="match status" value="1"/>
</dbReference>
<sequence>MAQRYQLHTHTISVAERLAELILEVRDGGQLKQRRSRTAFTVSQLQALEKAFQQTQYPDVAMRERLAVCINLPEARIQVWFKNRRAKFRKGQRFPPLLKKRTEQAKAELEDEKNTTQPETPLSDFCAGRPSTSTDSTARLQTPCRLGSPSPLQPFVFGEPNTHPILVSSSALPFSASFLPFTRPCSGTADVVPMRKRGGFGLHFKPRSCLDL</sequence>
<evidence type="ECO:0000313" key="10">
    <source>
        <dbReference type="Proteomes" id="UP001205998"/>
    </source>
</evidence>
<feature type="compositionally biased region" description="Basic and acidic residues" evidence="7">
    <location>
        <begin position="104"/>
        <end position="114"/>
    </location>
</feature>
<feature type="DNA-binding region" description="Homeobox" evidence="5">
    <location>
        <begin position="33"/>
        <end position="92"/>
    </location>
</feature>
<protein>
    <recommendedName>
        <fullName evidence="8">Homeobox domain-containing protein</fullName>
    </recommendedName>
</protein>
<evidence type="ECO:0000259" key="8">
    <source>
        <dbReference type="PROSITE" id="PS50071"/>
    </source>
</evidence>
<evidence type="ECO:0000256" key="7">
    <source>
        <dbReference type="SAM" id="MobiDB-lite"/>
    </source>
</evidence>
<dbReference type="CDD" id="cd00086">
    <property type="entry name" value="homeodomain"/>
    <property type="match status" value="1"/>
</dbReference>
<dbReference type="AlphaFoldDB" id="A0AAD5A664"/>
<comment type="caution">
    <text evidence="9">The sequence shown here is derived from an EMBL/GenBank/DDBJ whole genome shotgun (WGS) entry which is preliminary data.</text>
</comment>
<evidence type="ECO:0000313" key="9">
    <source>
        <dbReference type="EMBL" id="KAI5610476.1"/>
    </source>
</evidence>
<reference evidence="9" key="1">
    <citation type="submission" date="2018-07" db="EMBL/GenBank/DDBJ databases">
        <title>Comparative genomics of catfishes provides insights into carnivory and benthic adaptation.</title>
        <authorList>
            <person name="Zhang Y."/>
            <person name="Wang D."/>
            <person name="Peng Z."/>
            <person name="Zheng S."/>
            <person name="Shao F."/>
            <person name="Tao W."/>
        </authorList>
    </citation>
    <scope>NUCLEOTIDE SEQUENCE</scope>
    <source>
        <strain evidence="9">Chongqing</strain>
    </source>
</reference>
<name>A0AAD5A664_SILAS</name>
<keyword evidence="4 5" id="KW-0539">Nucleus</keyword>
<feature type="domain" description="Homeobox" evidence="8">
    <location>
        <begin position="31"/>
        <end position="91"/>
    </location>
</feature>
<dbReference type="GO" id="GO:0000981">
    <property type="term" value="F:DNA-binding transcription factor activity, RNA polymerase II-specific"/>
    <property type="evidence" value="ECO:0007669"/>
    <property type="project" value="InterPro"/>
</dbReference>
<keyword evidence="3 5" id="KW-0371">Homeobox</keyword>
<dbReference type="PROSITE" id="PS00027">
    <property type="entry name" value="HOMEOBOX_1"/>
    <property type="match status" value="1"/>
</dbReference>
<dbReference type="GO" id="GO:0005634">
    <property type="term" value="C:nucleus"/>
    <property type="evidence" value="ECO:0007669"/>
    <property type="project" value="UniProtKB-SubCell"/>
</dbReference>
<evidence type="ECO:0000256" key="4">
    <source>
        <dbReference type="ARBA" id="ARBA00023242"/>
    </source>
</evidence>
<dbReference type="Pfam" id="PF00046">
    <property type="entry name" value="Homeodomain"/>
    <property type="match status" value="1"/>
</dbReference>
<comment type="subcellular location">
    <subcellularLocation>
        <location evidence="5 6">Nucleus</location>
    </subcellularLocation>
</comment>
<feature type="region of interest" description="Disordered" evidence="7">
    <location>
        <begin position="104"/>
        <end position="141"/>
    </location>
</feature>
<feature type="compositionally biased region" description="Polar residues" evidence="7">
    <location>
        <begin position="130"/>
        <end position="140"/>
    </location>
</feature>
<dbReference type="SMART" id="SM00389">
    <property type="entry name" value="HOX"/>
    <property type="match status" value="1"/>
</dbReference>
<dbReference type="PANTHER" id="PTHR46639">
    <property type="entry name" value="DIENCEPHALON/MESENCEPHALON HOMEOBOX PROTEIN 1"/>
    <property type="match status" value="1"/>
</dbReference>
<dbReference type="SUPFAM" id="SSF46689">
    <property type="entry name" value="Homeodomain-like"/>
    <property type="match status" value="1"/>
</dbReference>
<gene>
    <name evidence="9" type="ORF">C0J50_5299</name>
</gene>
<evidence type="ECO:0000256" key="5">
    <source>
        <dbReference type="PROSITE-ProRule" id="PRU00108"/>
    </source>
</evidence>
<dbReference type="PANTHER" id="PTHR46639:SF4">
    <property type="entry name" value="DIENCEPHALON_MESENCEPHALON HOMEOBOX PROTEIN 1-B-LIKE"/>
    <property type="match status" value="1"/>
</dbReference>
<evidence type="ECO:0000256" key="6">
    <source>
        <dbReference type="RuleBase" id="RU000682"/>
    </source>
</evidence>
<dbReference type="InterPro" id="IPR017970">
    <property type="entry name" value="Homeobox_CS"/>
</dbReference>
<proteinExistence type="inferred from homology"/>
<dbReference type="InterPro" id="IPR052488">
    <property type="entry name" value="DMBX_homeobox"/>
</dbReference>
<keyword evidence="2 5" id="KW-0238">DNA-binding</keyword>
<dbReference type="InterPro" id="IPR001356">
    <property type="entry name" value="HD"/>
</dbReference>
<organism evidence="9 10">
    <name type="scientific">Silurus asotus</name>
    <name type="common">Amur catfish</name>
    <name type="synonym">Parasilurus asotus</name>
    <dbReference type="NCBI Taxonomy" id="30991"/>
    <lineage>
        <taxon>Eukaryota</taxon>
        <taxon>Metazoa</taxon>
        <taxon>Chordata</taxon>
        <taxon>Craniata</taxon>
        <taxon>Vertebrata</taxon>
        <taxon>Euteleostomi</taxon>
        <taxon>Actinopterygii</taxon>
        <taxon>Neopterygii</taxon>
        <taxon>Teleostei</taxon>
        <taxon>Ostariophysi</taxon>
        <taxon>Siluriformes</taxon>
        <taxon>Siluridae</taxon>
        <taxon>Silurus</taxon>
    </lineage>
</organism>
<accession>A0AAD5A664</accession>
<dbReference type="Proteomes" id="UP001205998">
    <property type="component" value="Unassembled WGS sequence"/>
</dbReference>
<evidence type="ECO:0000256" key="2">
    <source>
        <dbReference type="ARBA" id="ARBA00023125"/>
    </source>
</evidence>